<dbReference type="STRING" id="1150600.ADIARSV_0846"/>
<dbReference type="NCBIfam" id="TIGR00177">
    <property type="entry name" value="molyb_syn"/>
    <property type="match status" value="1"/>
</dbReference>
<gene>
    <name evidence="8" type="ORF">ADIARSV_0846</name>
</gene>
<evidence type="ECO:0000256" key="2">
    <source>
        <dbReference type="ARBA" id="ARBA00005046"/>
    </source>
</evidence>
<dbReference type="Gene3D" id="2.40.340.10">
    <property type="entry name" value="MoeA, C-terminal, domain IV"/>
    <property type="match status" value="1"/>
</dbReference>
<evidence type="ECO:0000256" key="1">
    <source>
        <dbReference type="ARBA" id="ARBA00002901"/>
    </source>
</evidence>
<dbReference type="Gene3D" id="3.40.980.10">
    <property type="entry name" value="MoaB/Mog-like domain"/>
    <property type="match status" value="1"/>
</dbReference>
<comment type="pathway">
    <text evidence="2 6">Cofactor biosynthesis; molybdopterin biosynthesis.</text>
</comment>
<dbReference type="InterPro" id="IPR038987">
    <property type="entry name" value="MoeA-like"/>
</dbReference>
<dbReference type="UniPathway" id="UPA00344"/>
<dbReference type="EMBL" id="AQPN01000033">
    <property type="protein sequence ID" value="EOR95956.1"/>
    <property type="molecule type" value="Genomic_DNA"/>
</dbReference>
<protein>
    <recommendedName>
        <fullName evidence="6">Molybdopterin molybdenumtransferase</fullName>
        <ecNumber evidence="6">2.10.1.1</ecNumber>
    </recommendedName>
</protein>
<keyword evidence="4 6" id="KW-0501">Molybdenum cofactor biosynthesis</keyword>
<dbReference type="GO" id="GO:0005829">
    <property type="term" value="C:cytosol"/>
    <property type="evidence" value="ECO:0007669"/>
    <property type="project" value="TreeGrafter"/>
</dbReference>
<dbReference type="EC" id="2.10.1.1" evidence="6"/>
<dbReference type="PANTHER" id="PTHR10192:SF5">
    <property type="entry name" value="GEPHYRIN"/>
    <property type="match status" value="1"/>
</dbReference>
<evidence type="ECO:0000313" key="8">
    <source>
        <dbReference type="EMBL" id="EOR95956.1"/>
    </source>
</evidence>
<evidence type="ECO:0000259" key="7">
    <source>
        <dbReference type="SMART" id="SM00852"/>
    </source>
</evidence>
<dbReference type="SUPFAM" id="SSF63882">
    <property type="entry name" value="MoeA N-terminal region -like"/>
    <property type="match status" value="1"/>
</dbReference>
<reference evidence="8 9" key="1">
    <citation type="journal article" date="2013" name="Genome Announc.">
        <title>Draft Genome Sequence of Arcticibacter svalbardensis Strain MN12-7T, a Member of the Family Sphingobacteriaceae Isolated from an Arctic Soil Sample.</title>
        <authorList>
            <person name="Shivaji S."/>
            <person name="Ara S."/>
            <person name="Prasad S."/>
            <person name="Manasa B.P."/>
            <person name="Begum Z."/>
            <person name="Singh A."/>
            <person name="Kumar Pinnaka A."/>
        </authorList>
    </citation>
    <scope>NUCLEOTIDE SEQUENCE [LARGE SCALE GENOMIC DNA]</scope>
    <source>
        <strain evidence="8 9">MN12-7</strain>
    </source>
</reference>
<evidence type="ECO:0000313" key="9">
    <source>
        <dbReference type="Proteomes" id="UP000014174"/>
    </source>
</evidence>
<dbReference type="Pfam" id="PF03453">
    <property type="entry name" value="MoeA_N"/>
    <property type="match status" value="1"/>
</dbReference>
<name>R9GW24_9SPHI</name>
<comment type="caution">
    <text evidence="8">The sequence shown here is derived from an EMBL/GenBank/DDBJ whole genome shotgun (WGS) entry which is preliminary data.</text>
</comment>
<keyword evidence="6" id="KW-0500">Molybdenum</keyword>
<dbReference type="InterPro" id="IPR001453">
    <property type="entry name" value="MoaB/Mog_dom"/>
</dbReference>
<dbReference type="InterPro" id="IPR005110">
    <property type="entry name" value="MoeA_linker/N"/>
</dbReference>
<feature type="domain" description="MoaB/Mog" evidence="7">
    <location>
        <begin position="176"/>
        <end position="314"/>
    </location>
</feature>
<dbReference type="InterPro" id="IPR036135">
    <property type="entry name" value="MoeA_linker/N_sf"/>
</dbReference>
<dbReference type="GO" id="GO:0006777">
    <property type="term" value="P:Mo-molybdopterin cofactor biosynthetic process"/>
    <property type="evidence" value="ECO:0007669"/>
    <property type="project" value="UniProtKB-UniRule"/>
</dbReference>
<dbReference type="PANTHER" id="PTHR10192">
    <property type="entry name" value="MOLYBDOPTERIN BIOSYNTHESIS PROTEIN"/>
    <property type="match status" value="1"/>
</dbReference>
<dbReference type="OrthoDB" id="9804758at2"/>
<dbReference type="SUPFAM" id="SSF53218">
    <property type="entry name" value="Molybdenum cofactor biosynthesis proteins"/>
    <property type="match status" value="1"/>
</dbReference>
<dbReference type="CDD" id="cd00887">
    <property type="entry name" value="MoeA"/>
    <property type="match status" value="1"/>
</dbReference>
<evidence type="ECO:0000256" key="5">
    <source>
        <dbReference type="ARBA" id="ARBA00047317"/>
    </source>
</evidence>
<dbReference type="Gene3D" id="2.170.190.11">
    <property type="entry name" value="Molybdopterin biosynthesis moea protein, domain 3"/>
    <property type="match status" value="1"/>
</dbReference>
<dbReference type="GO" id="GO:0046872">
    <property type="term" value="F:metal ion binding"/>
    <property type="evidence" value="ECO:0007669"/>
    <property type="project" value="UniProtKB-UniRule"/>
</dbReference>
<organism evidence="8 9">
    <name type="scientific">Arcticibacter svalbardensis MN12-7</name>
    <dbReference type="NCBI Taxonomy" id="1150600"/>
    <lineage>
        <taxon>Bacteria</taxon>
        <taxon>Pseudomonadati</taxon>
        <taxon>Bacteroidota</taxon>
        <taxon>Sphingobacteriia</taxon>
        <taxon>Sphingobacteriales</taxon>
        <taxon>Sphingobacteriaceae</taxon>
        <taxon>Arcticibacter</taxon>
    </lineage>
</organism>
<keyword evidence="6" id="KW-0808">Transferase</keyword>
<sequence length="398" mass="44152">MISFPDALAAINVLAKPFDKEFCPLEDADGRILADNCFADRNYPPFNRAAMDGYAIMYNDWENGLREYKITEVIYAGQASEQTIHSGYCYKIMTGATTPPLATVIIRREDSIEQDNVVTLKGESLKPYQNIAREGEDAKAGALILEAPLRCEPQIISLLTSIGKTQVSVYKLPKVAVITTGNEVVKPDEPIAAFQIRNSNQYLLRALLKKWNINEPVCIHVQDNKDALRETLQQAILSDITIINGGVSAGDADYVPQILHELGVKEIFHQVAMRPGKPIWTGKSPSGGMVFALPGNPLSCLTTFTLFIESYLYKSFGFKERIPYKLPLLENRSKKNKLTEFFPVRIATEQFGLHLVKHNGSGDITAGLHANGLAVHAAEKESIVSGEPIDFYPFNNYL</sequence>
<dbReference type="InterPro" id="IPR036688">
    <property type="entry name" value="MoeA_C_domain_IV_sf"/>
</dbReference>
<dbReference type="Gene3D" id="3.90.105.10">
    <property type="entry name" value="Molybdopterin biosynthesis moea protein, domain 2"/>
    <property type="match status" value="1"/>
</dbReference>
<dbReference type="SUPFAM" id="SSF63867">
    <property type="entry name" value="MoeA C-terminal domain-like"/>
    <property type="match status" value="1"/>
</dbReference>
<keyword evidence="6" id="KW-0479">Metal-binding</keyword>
<dbReference type="InterPro" id="IPR036425">
    <property type="entry name" value="MoaB/Mog-like_dom_sf"/>
</dbReference>
<keyword evidence="6" id="KW-0460">Magnesium</keyword>
<dbReference type="Proteomes" id="UP000014174">
    <property type="component" value="Unassembled WGS sequence"/>
</dbReference>
<dbReference type="RefSeq" id="WP_016194091.1">
    <property type="nucleotide sequence ID" value="NZ_AQPN01000033.1"/>
</dbReference>
<dbReference type="Pfam" id="PF00994">
    <property type="entry name" value="MoCF_biosynth"/>
    <property type="match status" value="1"/>
</dbReference>
<accession>R9GW24</accession>
<dbReference type="AlphaFoldDB" id="R9GW24"/>
<proteinExistence type="inferred from homology"/>
<dbReference type="SMART" id="SM00852">
    <property type="entry name" value="MoCF_biosynth"/>
    <property type="match status" value="1"/>
</dbReference>
<evidence type="ECO:0000256" key="4">
    <source>
        <dbReference type="ARBA" id="ARBA00023150"/>
    </source>
</evidence>
<comment type="cofactor">
    <cofactor evidence="6">
        <name>Mg(2+)</name>
        <dbReference type="ChEBI" id="CHEBI:18420"/>
    </cofactor>
</comment>
<dbReference type="Pfam" id="PF03454">
    <property type="entry name" value="MoeA_C"/>
    <property type="match status" value="1"/>
</dbReference>
<dbReference type="InterPro" id="IPR005111">
    <property type="entry name" value="MoeA_C_domain_IV"/>
</dbReference>
<evidence type="ECO:0000256" key="3">
    <source>
        <dbReference type="ARBA" id="ARBA00010763"/>
    </source>
</evidence>
<comment type="function">
    <text evidence="1 6">Catalyzes the insertion of molybdate into adenylated molybdopterin with the concomitant release of AMP.</text>
</comment>
<keyword evidence="9" id="KW-1185">Reference proteome</keyword>
<dbReference type="GO" id="GO:0061599">
    <property type="term" value="F:molybdopterin molybdotransferase activity"/>
    <property type="evidence" value="ECO:0007669"/>
    <property type="project" value="UniProtKB-UniRule"/>
</dbReference>
<evidence type="ECO:0000256" key="6">
    <source>
        <dbReference type="RuleBase" id="RU365090"/>
    </source>
</evidence>
<dbReference type="PATRIC" id="fig|1150600.3.peg.832"/>
<comment type="similarity">
    <text evidence="3 6">Belongs to the MoeA family.</text>
</comment>
<dbReference type="eggNOG" id="COG0303">
    <property type="taxonomic scope" value="Bacteria"/>
</dbReference>
<comment type="catalytic activity">
    <reaction evidence="5">
        <text>adenylyl-molybdopterin + molybdate = Mo-molybdopterin + AMP + H(+)</text>
        <dbReference type="Rhea" id="RHEA:35047"/>
        <dbReference type="ChEBI" id="CHEBI:15378"/>
        <dbReference type="ChEBI" id="CHEBI:36264"/>
        <dbReference type="ChEBI" id="CHEBI:62727"/>
        <dbReference type="ChEBI" id="CHEBI:71302"/>
        <dbReference type="ChEBI" id="CHEBI:456215"/>
        <dbReference type="EC" id="2.10.1.1"/>
    </reaction>
</comment>